<protein>
    <submittedName>
        <fullName evidence="3">Uncharacterized protein</fullName>
    </submittedName>
</protein>
<dbReference type="GO" id="GO:0003924">
    <property type="term" value="F:GTPase activity"/>
    <property type="evidence" value="ECO:0007669"/>
    <property type="project" value="InterPro"/>
</dbReference>
<dbReference type="AlphaFoldDB" id="T1HW95"/>
<dbReference type="Proteomes" id="UP000015103">
    <property type="component" value="Unassembled WGS sequence"/>
</dbReference>
<dbReference type="HOGENOM" id="CLU_041217_10_2_1"/>
<organism evidence="3 4">
    <name type="scientific">Rhodnius prolixus</name>
    <name type="common">Triatomid bug</name>
    <dbReference type="NCBI Taxonomy" id="13249"/>
    <lineage>
        <taxon>Eukaryota</taxon>
        <taxon>Metazoa</taxon>
        <taxon>Ecdysozoa</taxon>
        <taxon>Arthropoda</taxon>
        <taxon>Hexapoda</taxon>
        <taxon>Insecta</taxon>
        <taxon>Pterygota</taxon>
        <taxon>Neoptera</taxon>
        <taxon>Paraneoptera</taxon>
        <taxon>Hemiptera</taxon>
        <taxon>Heteroptera</taxon>
        <taxon>Panheteroptera</taxon>
        <taxon>Cimicomorpha</taxon>
        <taxon>Reduviidae</taxon>
        <taxon>Triatominae</taxon>
        <taxon>Rhodnius</taxon>
    </lineage>
</organism>
<evidence type="ECO:0000313" key="3">
    <source>
        <dbReference type="EnsemblMetazoa" id="RPRC008315-PA"/>
    </source>
</evidence>
<dbReference type="SUPFAM" id="SSF52540">
    <property type="entry name" value="P-loop containing nucleoside triphosphate hydrolases"/>
    <property type="match status" value="1"/>
</dbReference>
<dbReference type="eggNOG" id="KOG0092">
    <property type="taxonomic scope" value="Eukaryota"/>
</dbReference>
<dbReference type="Pfam" id="PF00071">
    <property type="entry name" value="Ras"/>
    <property type="match status" value="1"/>
</dbReference>
<dbReference type="NCBIfam" id="TIGR00231">
    <property type="entry name" value="small_GTP"/>
    <property type="match status" value="1"/>
</dbReference>
<dbReference type="EnsemblMetazoa" id="RPRC008315-RA">
    <property type="protein sequence ID" value="RPRC008315-PA"/>
    <property type="gene ID" value="RPRC008315"/>
</dbReference>
<dbReference type="STRING" id="13249.T1HW95"/>
<dbReference type="SMART" id="SM00173">
    <property type="entry name" value="RAS"/>
    <property type="match status" value="1"/>
</dbReference>
<accession>T1HW95</accession>
<reference evidence="3" key="1">
    <citation type="submission" date="2015-05" db="UniProtKB">
        <authorList>
            <consortium name="EnsemblMetazoa"/>
        </authorList>
    </citation>
    <scope>IDENTIFICATION</scope>
</reference>
<dbReference type="InterPro" id="IPR001806">
    <property type="entry name" value="Small_GTPase"/>
</dbReference>
<keyword evidence="2" id="KW-0547">Nucleotide-binding</keyword>
<keyword evidence="4" id="KW-1185">Reference proteome</keyword>
<comment type="similarity">
    <text evidence="1">Belongs to the small GTPase superfamily. Rab family.</text>
</comment>
<dbReference type="PROSITE" id="PS51421">
    <property type="entry name" value="RAS"/>
    <property type="match status" value="1"/>
</dbReference>
<dbReference type="RefSeq" id="XP_073996366.1">
    <property type="nucleotide sequence ID" value="XM_074140265.1"/>
</dbReference>
<dbReference type="PROSITE" id="PS51419">
    <property type="entry name" value="RAB"/>
    <property type="match status" value="1"/>
</dbReference>
<dbReference type="PANTHER" id="PTHR47978">
    <property type="match status" value="1"/>
</dbReference>
<name>T1HW95_RHOPR</name>
<dbReference type="GO" id="GO:0005525">
    <property type="term" value="F:GTP binding"/>
    <property type="evidence" value="ECO:0007669"/>
    <property type="project" value="InterPro"/>
</dbReference>
<dbReference type="InterPro" id="IPR027417">
    <property type="entry name" value="P-loop_NTPase"/>
</dbReference>
<proteinExistence type="inferred from homology"/>
<dbReference type="EMBL" id="ACPB03008412">
    <property type="status" value="NOT_ANNOTATED_CDS"/>
    <property type="molecule type" value="Genomic_DNA"/>
</dbReference>
<dbReference type="PRINTS" id="PR00449">
    <property type="entry name" value="RASTRNSFRMNG"/>
</dbReference>
<dbReference type="OMA" id="RFRAGPY"/>
<dbReference type="Gene3D" id="3.40.50.300">
    <property type="entry name" value="P-loop containing nucleotide triphosphate hydrolases"/>
    <property type="match status" value="1"/>
</dbReference>
<evidence type="ECO:0000256" key="2">
    <source>
        <dbReference type="ARBA" id="ARBA00022741"/>
    </source>
</evidence>
<dbReference type="SMART" id="SM00175">
    <property type="entry name" value="RAB"/>
    <property type="match status" value="1"/>
</dbReference>
<dbReference type="InParanoid" id="T1HW95"/>
<dbReference type="SMART" id="SM00176">
    <property type="entry name" value="RAN"/>
    <property type="match status" value="1"/>
</dbReference>
<dbReference type="FunFam" id="3.40.50.300:FF:001204">
    <property type="entry name" value="Small GTP-binding protein, putative"/>
    <property type="match status" value="1"/>
</dbReference>
<dbReference type="VEuPathDB" id="VectorBase:RPRC008315"/>
<sequence>MNHKVDLKIVLLGKQNVGKTALMERFVNDRFLGKRYQTTIGAAFAAKEICINNNLKIILGIWDTAGTERYRAMAKMFYRDAKAAIVCYDITDSSSWEELREWVRELRSHEENCKVYVCGNKKDLIDDATEERKVPLDKVSTYSNGIQVKMIETSSKTGENVRDLFNMIVDDYILNLSKPAANGSNFALNNCPNKQRSCCILS</sequence>
<evidence type="ECO:0000256" key="1">
    <source>
        <dbReference type="ARBA" id="ARBA00006270"/>
    </source>
</evidence>
<evidence type="ECO:0000313" key="4">
    <source>
        <dbReference type="Proteomes" id="UP000015103"/>
    </source>
</evidence>
<dbReference type="SMART" id="SM00174">
    <property type="entry name" value="RHO"/>
    <property type="match status" value="1"/>
</dbReference>
<dbReference type="InterPro" id="IPR005225">
    <property type="entry name" value="Small_GTP-bd"/>
</dbReference>
<dbReference type="GeneID" id="141460348"/>